<dbReference type="EMBL" id="MT143923">
    <property type="protein sequence ID" value="QJH92816.1"/>
    <property type="molecule type" value="Genomic_DNA"/>
</dbReference>
<evidence type="ECO:0000313" key="2">
    <source>
        <dbReference type="EMBL" id="QJH92816.1"/>
    </source>
</evidence>
<proteinExistence type="predicted"/>
<sequence length="83" mass="9923">METELESKRNLDIQLILLRHLQTPSKIRDLYTPLFETYGLTKNVILMNLNYLMVYRKRIVTRKGVLYLTEKAPKRWARKKEGA</sequence>
<protein>
    <submittedName>
        <fullName evidence="2">Uncharacterized protein</fullName>
    </submittedName>
</protein>
<organism evidence="2">
    <name type="scientific">viral metagenome</name>
    <dbReference type="NCBI Taxonomy" id="1070528"/>
    <lineage>
        <taxon>unclassified sequences</taxon>
        <taxon>metagenomes</taxon>
        <taxon>organismal metagenomes</taxon>
    </lineage>
</organism>
<reference evidence="2" key="1">
    <citation type="submission" date="2020-03" db="EMBL/GenBank/DDBJ databases">
        <title>The deep terrestrial virosphere.</title>
        <authorList>
            <person name="Holmfeldt K."/>
            <person name="Nilsson E."/>
            <person name="Simone D."/>
            <person name="Lopez-Fernandez M."/>
            <person name="Wu X."/>
            <person name="de Brujin I."/>
            <person name="Lundin D."/>
            <person name="Andersson A."/>
            <person name="Bertilsson S."/>
            <person name="Dopson M."/>
        </authorList>
    </citation>
    <scope>NUCLEOTIDE SEQUENCE</scope>
    <source>
        <strain evidence="2">MM171A02327</strain>
        <strain evidence="1">MM171B00591</strain>
    </source>
</reference>
<accession>A0A6M3X4X5</accession>
<name>A0A6M3X4X5_9ZZZZ</name>
<dbReference type="AlphaFoldDB" id="A0A6M3X4X5"/>
<evidence type="ECO:0000313" key="1">
    <source>
        <dbReference type="EMBL" id="QJB03669.1"/>
    </source>
</evidence>
<gene>
    <name evidence="2" type="ORF">MM171A02327_0007</name>
    <name evidence="1" type="ORF">MM171B00591_0029</name>
</gene>
<dbReference type="EMBL" id="MT143855">
    <property type="protein sequence ID" value="QJB03669.1"/>
    <property type="molecule type" value="Genomic_DNA"/>
</dbReference>